<evidence type="ECO:0000313" key="1">
    <source>
        <dbReference type="EMBL" id="KAJ8953204.1"/>
    </source>
</evidence>
<dbReference type="Proteomes" id="UP001162164">
    <property type="component" value="Unassembled WGS sequence"/>
</dbReference>
<accession>A0ABQ9IQK6</accession>
<protein>
    <submittedName>
        <fullName evidence="1">Uncharacterized protein</fullName>
    </submittedName>
</protein>
<evidence type="ECO:0000313" key="2">
    <source>
        <dbReference type="Proteomes" id="UP001162164"/>
    </source>
</evidence>
<comment type="caution">
    <text evidence="1">The sequence shown here is derived from an EMBL/GenBank/DDBJ whole genome shotgun (WGS) entry which is preliminary data.</text>
</comment>
<reference evidence="1" key="1">
    <citation type="journal article" date="2023" name="Insect Mol. Biol.">
        <title>Genome sequencing provides insights into the evolution of gene families encoding plant cell wall-degrading enzymes in longhorned beetles.</title>
        <authorList>
            <person name="Shin N.R."/>
            <person name="Okamura Y."/>
            <person name="Kirsch R."/>
            <person name="Pauchet Y."/>
        </authorList>
    </citation>
    <scope>NUCLEOTIDE SEQUENCE</scope>
    <source>
        <strain evidence="1">MMC_N1</strain>
    </source>
</reference>
<sequence>MEEVEDISNPPAERKSEAFKGELIKPLSDSVANKCFPVANECENCLKVKNREIELHLNFCATCDNQYKNDVDESPTYIYASCIGGVHRTISDTFGRVSGLAYSRLTPGGIESRKLSEL</sequence>
<keyword evidence="2" id="KW-1185">Reference proteome</keyword>
<dbReference type="EMBL" id="JAPWTJ010003679">
    <property type="protein sequence ID" value="KAJ8953204.1"/>
    <property type="molecule type" value="Genomic_DNA"/>
</dbReference>
<name>A0ABQ9IQK6_9CUCU</name>
<organism evidence="1 2">
    <name type="scientific">Molorchus minor</name>
    <dbReference type="NCBI Taxonomy" id="1323400"/>
    <lineage>
        <taxon>Eukaryota</taxon>
        <taxon>Metazoa</taxon>
        <taxon>Ecdysozoa</taxon>
        <taxon>Arthropoda</taxon>
        <taxon>Hexapoda</taxon>
        <taxon>Insecta</taxon>
        <taxon>Pterygota</taxon>
        <taxon>Neoptera</taxon>
        <taxon>Endopterygota</taxon>
        <taxon>Coleoptera</taxon>
        <taxon>Polyphaga</taxon>
        <taxon>Cucujiformia</taxon>
        <taxon>Chrysomeloidea</taxon>
        <taxon>Cerambycidae</taxon>
        <taxon>Lamiinae</taxon>
        <taxon>Monochamini</taxon>
        <taxon>Molorchus</taxon>
    </lineage>
</organism>
<proteinExistence type="predicted"/>
<gene>
    <name evidence="1" type="ORF">NQ317_018346</name>
</gene>